<proteinExistence type="predicted"/>
<keyword evidence="1" id="KW-0732">Signal</keyword>
<dbReference type="RefSeq" id="WP_069095255.1">
    <property type="nucleotide sequence ID" value="NZ_MASI01000004.1"/>
</dbReference>
<dbReference type="AlphaFoldDB" id="A0A1E2RYG1"/>
<sequence>MLKQTLFGAAALGLALVAPLTLGSTAANAGGVSIEIGNRWDRGHHYDRRHYDRRGYHGRYSHHDHDRRHAYRDYHNHRYDRGYGYWGHRYYRNWW</sequence>
<name>A0A1E2RYG1_9HYPH</name>
<evidence type="ECO:0000313" key="3">
    <source>
        <dbReference type="Proteomes" id="UP000095087"/>
    </source>
</evidence>
<feature type="chain" id="PRO_5009116507" evidence="1">
    <location>
        <begin position="30"/>
        <end position="95"/>
    </location>
</feature>
<reference evidence="2 3" key="1">
    <citation type="submission" date="2016-07" db="EMBL/GenBank/DDBJ databases">
        <title>Draft genome sequence of Methyloligella halotolerans C2T (VKM B-2706T=CCUG 61687T=DSM 25045T), a halotolerant polyhydroxybutyrate accumulating methylotroph.</title>
        <authorList>
            <person name="Vasilenko O.V."/>
            <person name="Doronina N.V."/>
            <person name="Poroshina M.N."/>
            <person name="Tarlachkov S.V."/>
            <person name="Trotsenko Y.A."/>
        </authorList>
    </citation>
    <scope>NUCLEOTIDE SEQUENCE [LARGE SCALE GENOMIC DNA]</scope>
    <source>
        <strain evidence="2 3">VKM B-2706</strain>
    </source>
</reference>
<dbReference type="EMBL" id="MASI01000004">
    <property type="protein sequence ID" value="ODA67276.1"/>
    <property type="molecule type" value="Genomic_DNA"/>
</dbReference>
<protein>
    <submittedName>
        <fullName evidence="2">Uncharacterized protein</fullName>
    </submittedName>
</protein>
<comment type="caution">
    <text evidence="2">The sequence shown here is derived from an EMBL/GenBank/DDBJ whole genome shotgun (WGS) entry which is preliminary data.</text>
</comment>
<accession>A0A1E2RYG1</accession>
<keyword evidence="3" id="KW-1185">Reference proteome</keyword>
<dbReference type="Proteomes" id="UP000095087">
    <property type="component" value="Unassembled WGS sequence"/>
</dbReference>
<evidence type="ECO:0000313" key="2">
    <source>
        <dbReference type="EMBL" id="ODA67276.1"/>
    </source>
</evidence>
<feature type="signal peptide" evidence="1">
    <location>
        <begin position="1"/>
        <end position="29"/>
    </location>
</feature>
<gene>
    <name evidence="2" type="ORF">A7A08_02023</name>
</gene>
<organism evidence="2 3">
    <name type="scientific">Methyloligella halotolerans</name>
    <dbReference type="NCBI Taxonomy" id="1177755"/>
    <lineage>
        <taxon>Bacteria</taxon>
        <taxon>Pseudomonadati</taxon>
        <taxon>Pseudomonadota</taxon>
        <taxon>Alphaproteobacteria</taxon>
        <taxon>Hyphomicrobiales</taxon>
        <taxon>Hyphomicrobiaceae</taxon>
        <taxon>Methyloligella</taxon>
    </lineage>
</organism>
<evidence type="ECO:0000256" key="1">
    <source>
        <dbReference type="SAM" id="SignalP"/>
    </source>
</evidence>